<name>A0A1Q9WGC6_9MYCO</name>
<dbReference type="OrthoDB" id="4640573at2"/>
<reference evidence="1 2" key="1">
    <citation type="submission" date="2016-10" db="EMBL/GenBank/DDBJ databases">
        <title>Evaluation of Human, Animal and Environmental Mycobacterium chelonae Isolates by Core Genome Phylogenomic Analysis, Targeted Gene Comparison, and Anti-microbial Susceptibility Patterns: A Tale of Mistaken Identities.</title>
        <authorList>
            <person name="Fogelson S.B."/>
            <person name="Camus A.C."/>
            <person name="Lorenz W."/>
            <person name="Vasireddy R."/>
            <person name="Vasireddy S."/>
            <person name="Smith T."/>
            <person name="Brown-Elliott B.A."/>
            <person name="Wallace R.J.Jr."/>
            <person name="Hasan N.A."/>
            <person name="Reischl U."/>
            <person name="Sanchez S."/>
        </authorList>
    </citation>
    <scope>NUCLEOTIDE SEQUENCE [LARGE SCALE GENOMIC DNA]</scope>
    <source>
        <strain evidence="1 2">24999</strain>
    </source>
</reference>
<proteinExistence type="predicted"/>
<evidence type="ECO:0000313" key="2">
    <source>
        <dbReference type="Proteomes" id="UP000179636"/>
    </source>
</evidence>
<dbReference type="EMBL" id="MLHV01000029">
    <property type="protein sequence ID" value="OHT92481.1"/>
    <property type="molecule type" value="Genomic_DNA"/>
</dbReference>
<comment type="caution">
    <text evidence="1">The sequence shown here is derived from an EMBL/GenBank/DDBJ whole genome shotgun (WGS) entry which is preliminary data.</text>
</comment>
<accession>A0A1Q9WGC6</accession>
<keyword evidence="2" id="KW-1185">Reference proteome</keyword>
<sequence>MQITVKFTDVYDGQEYPRTETFDVPAPTGDLDEWADEHLRPRTGSNVGADESGYFAEIATCSADPGLVGREFSWDV</sequence>
<dbReference type="STRING" id="1908205.BKG60_05150"/>
<organism evidence="1 2">
    <name type="scientific">Mycobacterium syngnathidarum</name>
    <dbReference type="NCBI Taxonomy" id="1908205"/>
    <lineage>
        <taxon>Bacteria</taxon>
        <taxon>Bacillati</taxon>
        <taxon>Actinomycetota</taxon>
        <taxon>Actinomycetes</taxon>
        <taxon>Mycobacteriales</taxon>
        <taxon>Mycobacteriaceae</taxon>
        <taxon>Mycobacterium</taxon>
    </lineage>
</organism>
<dbReference type="Proteomes" id="UP000179636">
    <property type="component" value="Unassembled WGS sequence"/>
</dbReference>
<accession>A0A1S1JWF1</accession>
<evidence type="ECO:0000313" key="1">
    <source>
        <dbReference type="EMBL" id="OHT92481.1"/>
    </source>
</evidence>
<gene>
    <name evidence="1" type="ORF">BKG61_24340</name>
</gene>
<dbReference type="AlphaFoldDB" id="A0A1Q9WGC6"/>
<protein>
    <submittedName>
        <fullName evidence="1">Uncharacterized protein</fullName>
    </submittedName>
</protein>